<name>A0ABQ1LRG2_9BACT</name>
<keyword evidence="4 5" id="KW-0143">Chaperone</keyword>
<dbReference type="Gene3D" id="2.30.30.240">
    <property type="entry name" value="PRC-barrel domain"/>
    <property type="match status" value="1"/>
</dbReference>
<accession>A0ABQ1LRG2</accession>
<dbReference type="PANTHER" id="PTHR33692:SF1">
    <property type="entry name" value="RIBOSOME MATURATION FACTOR RIMM"/>
    <property type="match status" value="1"/>
</dbReference>
<comment type="domain">
    <text evidence="5">The PRC barrel domain binds ribosomal protein uS19.</text>
</comment>
<comment type="subunit">
    <text evidence="5">Binds ribosomal protein uS19.</text>
</comment>
<feature type="domain" description="RimM N-terminal" evidence="6">
    <location>
        <begin position="9"/>
        <end position="88"/>
    </location>
</feature>
<sequence length="176" mass="20292">MNKDNCFQLGYISKVHGLHGGVTVVLDVDYPEEYEDLKHVFIDQKSRLVPYFLEYFDLQPNNKVLAKFEDHDTMGDAEKLVGSELYLPLTALAELEEDQYYFHELIGYEVIDQNLGVIGDIKIIYDLQTQDLIGVDYKEKEVLIPIQDGIIQKVDKAEKKVFCLLPEGLLDIYLED</sequence>
<dbReference type="EMBL" id="BMFD01000001">
    <property type="protein sequence ID" value="GGC28810.1"/>
    <property type="molecule type" value="Genomic_DNA"/>
</dbReference>
<keyword evidence="1 5" id="KW-0963">Cytoplasm</keyword>
<evidence type="ECO:0000313" key="9">
    <source>
        <dbReference type="Proteomes" id="UP000635885"/>
    </source>
</evidence>
<feature type="domain" description="Ribosome maturation factor RimM PRC barrel" evidence="7">
    <location>
        <begin position="103"/>
        <end position="169"/>
    </location>
</feature>
<dbReference type="RefSeq" id="WP_188439232.1">
    <property type="nucleotide sequence ID" value="NZ_BMFD01000001.1"/>
</dbReference>
<evidence type="ECO:0000256" key="5">
    <source>
        <dbReference type="HAMAP-Rule" id="MF_00014"/>
    </source>
</evidence>
<comment type="caution">
    <text evidence="8">The sequence shown here is derived from an EMBL/GenBank/DDBJ whole genome shotgun (WGS) entry which is preliminary data.</text>
</comment>
<keyword evidence="9" id="KW-1185">Reference proteome</keyword>
<dbReference type="Proteomes" id="UP000635885">
    <property type="component" value="Unassembled WGS sequence"/>
</dbReference>
<protein>
    <recommendedName>
        <fullName evidence="5">Ribosome maturation factor RimM</fullName>
    </recommendedName>
</protein>
<dbReference type="PANTHER" id="PTHR33692">
    <property type="entry name" value="RIBOSOME MATURATION FACTOR RIMM"/>
    <property type="match status" value="1"/>
</dbReference>
<evidence type="ECO:0000256" key="2">
    <source>
        <dbReference type="ARBA" id="ARBA00022517"/>
    </source>
</evidence>
<gene>
    <name evidence="5 8" type="primary">rimM</name>
    <name evidence="8" type="ORF">GCM10010993_04650</name>
</gene>
<evidence type="ECO:0000256" key="1">
    <source>
        <dbReference type="ARBA" id="ARBA00022490"/>
    </source>
</evidence>
<dbReference type="NCBIfam" id="TIGR02273">
    <property type="entry name" value="16S_RimM"/>
    <property type="match status" value="1"/>
</dbReference>
<evidence type="ECO:0000259" key="6">
    <source>
        <dbReference type="Pfam" id="PF01782"/>
    </source>
</evidence>
<comment type="subcellular location">
    <subcellularLocation>
        <location evidence="5">Cytoplasm</location>
    </subcellularLocation>
</comment>
<dbReference type="HAMAP" id="MF_00014">
    <property type="entry name" value="Ribosome_mat_RimM"/>
    <property type="match status" value="1"/>
</dbReference>
<keyword evidence="2 5" id="KW-0690">Ribosome biogenesis</keyword>
<reference evidence="9" key="1">
    <citation type="journal article" date="2019" name="Int. J. Syst. Evol. Microbiol.">
        <title>The Global Catalogue of Microorganisms (GCM) 10K type strain sequencing project: providing services to taxonomists for standard genome sequencing and annotation.</title>
        <authorList>
            <consortium name="The Broad Institute Genomics Platform"/>
            <consortium name="The Broad Institute Genome Sequencing Center for Infectious Disease"/>
            <person name="Wu L."/>
            <person name="Ma J."/>
        </authorList>
    </citation>
    <scope>NUCLEOTIDE SEQUENCE [LARGE SCALE GENOMIC DNA]</scope>
    <source>
        <strain evidence="9">CGMCC 1.12479</strain>
    </source>
</reference>
<dbReference type="InterPro" id="IPR036976">
    <property type="entry name" value="RimM_N_sf"/>
</dbReference>
<dbReference type="SUPFAM" id="SSF50346">
    <property type="entry name" value="PRC-barrel domain"/>
    <property type="match status" value="1"/>
</dbReference>
<dbReference type="Gene3D" id="2.40.30.60">
    <property type="entry name" value="RimM"/>
    <property type="match status" value="1"/>
</dbReference>
<evidence type="ECO:0000259" key="7">
    <source>
        <dbReference type="Pfam" id="PF24986"/>
    </source>
</evidence>
<organism evidence="8 9">
    <name type="scientific">Belliella aquatica</name>
    <dbReference type="NCBI Taxonomy" id="1323734"/>
    <lineage>
        <taxon>Bacteria</taxon>
        <taxon>Pseudomonadati</taxon>
        <taxon>Bacteroidota</taxon>
        <taxon>Cytophagia</taxon>
        <taxon>Cytophagales</taxon>
        <taxon>Cyclobacteriaceae</taxon>
        <taxon>Belliella</taxon>
    </lineage>
</organism>
<evidence type="ECO:0000256" key="4">
    <source>
        <dbReference type="ARBA" id="ARBA00023186"/>
    </source>
</evidence>
<dbReference type="InterPro" id="IPR011033">
    <property type="entry name" value="PRC_barrel-like_sf"/>
</dbReference>
<dbReference type="InterPro" id="IPR009000">
    <property type="entry name" value="Transl_B-barrel_sf"/>
</dbReference>
<dbReference type="InterPro" id="IPR056792">
    <property type="entry name" value="PRC_RimM"/>
</dbReference>
<comment type="similarity">
    <text evidence="5">Belongs to the RimM family.</text>
</comment>
<dbReference type="InterPro" id="IPR011961">
    <property type="entry name" value="RimM"/>
</dbReference>
<proteinExistence type="inferred from homology"/>
<evidence type="ECO:0000256" key="3">
    <source>
        <dbReference type="ARBA" id="ARBA00022552"/>
    </source>
</evidence>
<comment type="function">
    <text evidence="5">An accessory protein needed during the final step in the assembly of 30S ribosomal subunit, possibly for assembly of the head region. Essential for efficient processing of 16S rRNA. May be needed both before and after RbfA during the maturation of 16S rRNA. It has affinity for free ribosomal 30S subunits but not for 70S ribosomes.</text>
</comment>
<dbReference type="Pfam" id="PF01782">
    <property type="entry name" value="RimM"/>
    <property type="match status" value="1"/>
</dbReference>
<dbReference type="InterPro" id="IPR002676">
    <property type="entry name" value="RimM_N"/>
</dbReference>
<keyword evidence="3 5" id="KW-0698">rRNA processing</keyword>
<evidence type="ECO:0000313" key="8">
    <source>
        <dbReference type="EMBL" id="GGC28810.1"/>
    </source>
</evidence>
<dbReference type="Pfam" id="PF24986">
    <property type="entry name" value="PRC_RimM"/>
    <property type="match status" value="1"/>
</dbReference>
<dbReference type="SUPFAM" id="SSF50447">
    <property type="entry name" value="Translation proteins"/>
    <property type="match status" value="1"/>
</dbReference>